<protein>
    <submittedName>
        <fullName evidence="1">Uncharacterized protein</fullName>
    </submittedName>
</protein>
<dbReference type="Proteomes" id="UP000637061">
    <property type="component" value="Unassembled WGS sequence"/>
</dbReference>
<organism evidence="1 2">
    <name type="scientific">Pseudomonas putida</name>
    <name type="common">Arthrobacter siderocapsulatus</name>
    <dbReference type="NCBI Taxonomy" id="303"/>
    <lineage>
        <taxon>Bacteria</taxon>
        <taxon>Pseudomonadati</taxon>
        <taxon>Pseudomonadota</taxon>
        <taxon>Gammaproteobacteria</taxon>
        <taxon>Pseudomonadales</taxon>
        <taxon>Pseudomonadaceae</taxon>
        <taxon>Pseudomonas</taxon>
    </lineage>
</organism>
<evidence type="ECO:0000313" key="1">
    <source>
        <dbReference type="EMBL" id="MBI6882457.1"/>
    </source>
</evidence>
<evidence type="ECO:0000313" key="2">
    <source>
        <dbReference type="Proteomes" id="UP000637061"/>
    </source>
</evidence>
<sequence length="318" mass="36808">MALEKRIVTLQDQEVLFRRPVEQLSNFELLSVVEAGTRLAPSLTEVLRRLRNDSSFIDEMFEFGESQTAAIGNKFKSWFSSHLGDTPNTEALIISEISKSKKYGERAEEFMPDRLKFYFDGFSEAKKFKVINSWLTCLEFPERFFKSSQGMITPVILAIKHLSNYGSASEINDGIETFFRRYEEKGSHEVNSFISGPFRAAIEKLVRDFVRTNSRDFSDMANFAKLISRFDNKNFENKCNENLSEIQRFFTSRLISDEYIEHMLDARIKCMPSSRDTMLSEINSERSFRVISKFYSRSELMDGGRKIKGYLIGDELGL</sequence>
<dbReference type="AlphaFoldDB" id="A0A8I1JG49"/>
<proteinExistence type="predicted"/>
<accession>A0A8I1JG49</accession>
<reference evidence="1" key="1">
    <citation type="submission" date="2020-12" db="EMBL/GenBank/DDBJ databases">
        <title>Enhanced detection system for hospital associated transmission using whole genome sequencing surveillance.</title>
        <authorList>
            <person name="Harrison L.H."/>
            <person name="Van Tyne D."/>
            <person name="Marsh J.W."/>
            <person name="Griffith M.P."/>
            <person name="Snyder D.J."/>
            <person name="Cooper V.S."/>
            <person name="Mustapha M."/>
        </authorList>
    </citation>
    <scope>NUCLEOTIDE SEQUENCE</scope>
    <source>
        <strain evidence="1">PSB00042</strain>
    </source>
</reference>
<name>A0A8I1JG49_PSEPU</name>
<gene>
    <name evidence="1" type="ORF">JEU22_00830</name>
</gene>
<dbReference type="RefSeq" id="WP_198746074.1">
    <property type="nucleotide sequence ID" value="NZ_JAEHTE010000001.1"/>
</dbReference>
<dbReference type="EMBL" id="JAEHTE010000001">
    <property type="protein sequence ID" value="MBI6882457.1"/>
    <property type="molecule type" value="Genomic_DNA"/>
</dbReference>
<comment type="caution">
    <text evidence="1">The sequence shown here is derived from an EMBL/GenBank/DDBJ whole genome shotgun (WGS) entry which is preliminary data.</text>
</comment>